<keyword evidence="1" id="KW-0472">Membrane</keyword>
<dbReference type="HOGENOM" id="CLU_2598121_0_0_11"/>
<accession>U5VVY6</accession>
<gene>
    <name evidence="2" type="ORF">AFR_13715</name>
</gene>
<keyword evidence="1" id="KW-0812">Transmembrane</keyword>
<sequence>MPIGQLTGLPGHEADLEAELHRHFTAILPMTVELPPQNLEAILAGGREMVRRQRLRAVIVVAVLVVPVAVAGLMTGAAL</sequence>
<feature type="transmembrane region" description="Helical" evidence="1">
    <location>
        <begin position="57"/>
        <end position="78"/>
    </location>
</feature>
<dbReference type="PATRIC" id="fig|1246995.3.peg.2785"/>
<protein>
    <submittedName>
        <fullName evidence="2">Uncharacterized protein</fullName>
    </submittedName>
</protein>
<dbReference type="RefSeq" id="WP_023361088.1">
    <property type="nucleotide sequence ID" value="NC_022657.1"/>
</dbReference>
<keyword evidence="1" id="KW-1133">Transmembrane helix</keyword>
<evidence type="ECO:0000313" key="3">
    <source>
        <dbReference type="Proteomes" id="UP000017746"/>
    </source>
</evidence>
<dbReference type="AlphaFoldDB" id="U5VVY6"/>
<keyword evidence="3" id="KW-1185">Reference proteome</keyword>
<name>U5VVY6_9ACTN</name>
<organism evidence="2 3">
    <name type="scientific">Actinoplanes friuliensis DSM 7358</name>
    <dbReference type="NCBI Taxonomy" id="1246995"/>
    <lineage>
        <taxon>Bacteria</taxon>
        <taxon>Bacillati</taxon>
        <taxon>Actinomycetota</taxon>
        <taxon>Actinomycetes</taxon>
        <taxon>Micromonosporales</taxon>
        <taxon>Micromonosporaceae</taxon>
        <taxon>Actinoplanes</taxon>
    </lineage>
</organism>
<dbReference type="KEGG" id="afs:AFR_13715"/>
<proteinExistence type="predicted"/>
<evidence type="ECO:0000313" key="2">
    <source>
        <dbReference type="EMBL" id="AGZ41029.1"/>
    </source>
</evidence>
<dbReference type="Proteomes" id="UP000017746">
    <property type="component" value="Chromosome"/>
</dbReference>
<dbReference type="EMBL" id="CP006272">
    <property type="protein sequence ID" value="AGZ41029.1"/>
    <property type="molecule type" value="Genomic_DNA"/>
</dbReference>
<reference evidence="2 3" key="1">
    <citation type="journal article" date="2014" name="J. Biotechnol.">
        <title>Complete genome sequence of the actinobacterium Actinoplanes friuliensis HAG 010964, producer of the lipopeptide antibiotic friulimycin.</title>
        <authorList>
            <person name="Ruckert C."/>
            <person name="Szczepanowski R."/>
            <person name="Albersmeier A."/>
            <person name="Goesmann A."/>
            <person name="Fischer N."/>
            <person name="Steinkamper A."/>
            <person name="Puhler A."/>
            <person name="Biener R."/>
            <person name="Schwartz D."/>
            <person name="Kalinowski J."/>
        </authorList>
    </citation>
    <scope>NUCLEOTIDE SEQUENCE [LARGE SCALE GENOMIC DNA]</scope>
    <source>
        <strain evidence="2 3">DSM 7358</strain>
    </source>
</reference>
<evidence type="ECO:0000256" key="1">
    <source>
        <dbReference type="SAM" id="Phobius"/>
    </source>
</evidence>